<keyword evidence="3" id="KW-1185">Reference proteome</keyword>
<evidence type="ECO:0000313" key="2">
    <source>
        <dbReference type="EMBL" id="MBC5664200.1"/>
    </source>
</evidence>
<keyword evidence="1" id="KW-1133">Transmembrane helix</keyword>
<sequence>MVSGAKKGEVTAYLSLIFILFISFVGGIMESASVQMAKNYRRADMNRAMESVFAEYQKELLDEYEIFALEATYETGTYGERNIKKRLEFYGAEGMEQSVKRLSLLTDHGGQPFLEQVAVYMEEKYGMDKVKDLTGKSADWKTQEEEAGKYEENEKKQQGELDQLLEENEGELPEKDNPIAHVAGLKKSSLPELVMPKGKEVSNKQMNLADTLEYRGKREGYGDFSDVSEGIGKLDHLLLGEYLMEHFPDATKAGQKGDLLDYQLEYFLEGKGSDRENLEAVVKKLLMLRFVPNYIYLQGNAAKKAEAKAMALSLCAVLAVPAVTEAAAQVILLAWAYGESLVDIRSLLGGGKIPLVKSDENWQLSLAGLLKLGEDGDLNDGKDCKEGLGYRDYVRMLLFLTSKEKLGLRALDMIEGTLRGRFGLVFFRADQCISKIEMKSTCKLRRGITYQFPTYYGYR</sequence>
<evidence type="ECO:0000313" key="3">
    <source>
        <dbReference type="Proteomes" id="UP000647235"/>
    </source>
</evidence>
<organism evidence="2 3">
    <name type="scientific">Dorea hominis</name>
    <dbReference type="NCBI Taxonomy" id="2763040"/>
    <lineage>
        <taxon>Bacteria</taxon>
        <taxon>Bacillati</taxon>
        <taxon>Bacillota</taxon>
        <taxon>Clostridia</taxon>
        <taxon>Lachnospirales</taxon>
        <taxon>Lachnospiraceae</taxon>
        <taxon>Dorea</taxon>
    </lineage>
</organism>
<dbReference type="InterPro" id="IPR043756">
    <property type="entry name" value="DUF5702"/>
</dbReference>
<dbReference type="EMBL" id="JACOOY010000003">
    <property type="protein sequence ID" value="MBC5664200.1"/>
    <property type="molecule type" value="Genomic_DNA"/>
</dbReference>
<reference evidence="2 3" key="1">
    <citation type="submission" date="2020-08" db="EMBL/GenBank/DDBJ databases">
        <title>Genome public.</title>
        <authorList>
            <person name="Liu C."/>
            <person name="Sun Q."/>
        </authorList>
    </citation>
    <scope>NUCLEOTIDE SEQUENCE [LARGE SCALE GENOMIC DNA]</scope>
    <source>
        <strain evidence="2 3">NSJ-36</strain>
    </source>
</reference>
<comment type="caution">
    <text evidence="2">The sequence shown here is derived from an EMBL/GenBank/DDBJ whole genome shotgun (WGS) entry which is preliminary data.</text>
</comment>
<keyword evidence="1" id="KW-0812">Transmembrane</keyword>
<name>A0ABR7EUH1_9FIRM</name>
<protein>
    <submittedName>
        <fullName evidence="2">Uncharacterized protein</fullName>
    </submittedName>
</protein>
<proteinExistence type="predicted"/>
<keyword evidence="1" id="KW-0472">Membrane</keyword>
<evidence type="ECO:0000256" key="1">
    <source>
        <dbReference type="SAM" id="Phobius"/>
    </source>
</evidence>
<dbReference type="Pfam" id="PF18960">
    <property type="entry name" value="DUF5702"/>
    <property type="match status" value="1"/>
</dbReference>
<feature type="transmembrane region" description="Helical" evidence="1">
    <location>
        <begin position="12"/>
        <end position="32"/>
    </location>
</feature>
<dbReference type="Proteomes" id="UP000647235">
    <property type="component" value="Unassembled WGS sequence"/>
</dbReference>
<accession>A0ABR7EUH1</accession>
<gene>
    <name evidence="2" type="ORF">H8S07_02710</name>
</gene>